<dbReference type="AlphaFoldDB" id="I5BTF5"/>
<reference evidence="2 3" key="1">
    <citation type="submission" date="2012-05" db="EMBL/GenBank/DDBJ databases">
        <title>Genome sequence of Nitritalea halalkaliphila LW7.</title>
        <authorList>
            <person name="Jangir P.K."/>
            <person name="Singh A."/>
            <person name="Shivaji S."/>
            <person name="Sharma R."/>
        </authorList>
    </citation>
    <scope>NUCLEOTIDE SEQUENCE [LARGE SCALE GENOMIC DNA]</scope>
    <source>
        <strain evidence="2 3">LW7</strain>
    </source>
</reference>
<keyword evidence="1" id="KW-1133">Transmembrane helix</keyword>
<dbReference type="RefSeq" id="WP_009057463.1">
    <property type="nucleotide sequence ID" value="NZ_AJYA01000074.1"/>
</dbReference>
<keyword evidence="1" id="KW-0812">Transmembrane</keyword>
<dbReference type="STRING" id="1189621.A3SI_19286"/>
<proteinExistence type="predicted"/>
<accession>I5BTF5</accession>
<name>I5BTF5_9BACT</name>
<comment type="caution">
    <text evidence="2">The sequence shown here is derived from an EMBL/GenBank/DDBJ whole genome shotgun (WGS) entry which is preliminary data.</text>
</comment>
<sequence>MNMHSVYSFCIGIVLMLSLFRLTLIQVHFHWNQEAIAELFCINKDIPESGCDGTCELGKRLAEAKGEGEKSSLPQVDEKTPTLYVLQAAILLFAQEGTGHLSHPIPAPMALPQAPIFGIFQPPRA</sequence>
<gene>
    <name evidence="2" type="ORF">A3SI_19286</name>
</gene>
<evidence type="ECO:0000313" key="3">
    <source>
        <dbReference type="Proteomes" id="UP000005551"/>
    </source>
</evidence>
<dbReference type="EMBL" id="AJYA01000074">
    <property type="protein sequence ID" value="EIM72857.1"/>
    <property type="molecule type" value="Genomic_DNA"/>
</dbReference>
<dbReference type="OrthoDB" id="980645at2"/>
<feature type="transmembrane region" description="Helical" evidence="1">
    <location>
        <begin position="6"/>
        <end position="24"/>
    </location>
</feature>
<evidence type="ECO:0000256" key="1">
    <source>
        <dbReference type="SAM" id="Phobius"/>
    </source>
</evidence>
<keyword evidence="3" id="KW-1185">Reference proteome</keyword>
<evidence type="ECO:0000313" key="2">
    <source>
        <dbReference type="EMBL" id="EIM72857.1"/>
    </source>
</evidence>
<organism evidence="2 3">
    <name type="scientific">Nitritalea halalkaliphila LW7</name>
    <dbReference type="NCBI Taxonomy" id="1189621"/>
    <lineage>
        <taxon>Bacteria</taxon>
        <taxon>Pseudomonadati</taxon>
        <taxon>Bacteroidota</taxon>
        <taxon>Cytophagia</taxon>
        <taxon>Cytophagales</taxon>
        <taxon>Cyclobacteriaceae</taxon>
        <taxon>Nitritalea</taxon>
    </lineage>
</organism>
<protein>
    <submittedName>
        <fullName evidence="2">Uncharacterized protein</fullName>
    </submittedName>
</protein>
<keyword evidence="1" id="KW-0472">Membrane</keyword>
<dbReference type="Proteomes" id="UP000005551">
    <property type="component" value="Unassembled WGS sequence"/>
</dbReference>